<dbReference type="PANTHER" id="PTHR48101">
    <property type="entry name" value="METHYLMALONYL-COA MUTASE, MITOCHONDRIAL-RELATED"/>
    <property type="match status" value="1"/>
</dbReference>
<comment type="similarity">
    <text evidence="2">Belongs to the methylamine corrinoid protein family.</text>
</comment>
<accession>A0A1F2PDP2</accession>
<evidence type="ECO:0000256" key="2">
    <source>
        <dbReference type="ARBA" id="ARBA00010854"/>
    </source>
</evidence>
<organism evidence="8 9">
    <name type="scientific">Candidatus Syntropharchaeum caldarium</name>
    <dbReference type="NCBI Taxonomy" id="1838285"/>
    <lineage>
        <taxon>Archaea</taxon>
        <taxon>Methanobacteriati</taxon>
        <taxon>Methanobacteriota</taxon>
        <taxon>Stenosarchaea group</taxon>
        <taxon>Methanomicrobia</taxon>
        <taxon>Methanosarcinales</taxon>
        <taxon>ANME-2 cluster</taxon>
        <taxon>Candidatus Syntropharchaeum</taxon>
    </lineage>
</organism>
<dbReference type="SUPFAM" id="SSF52242">
    <property type="entry name" value="Cobalamin (vitamin B12)-binding domain"/>
    <property type="match status" value="1"/>
</dbReference>
<dbReference type="PANTHER" id="PTHR48101:SF1">
    <property type="entry name" value="METHYLMALONYL-COA MUTASE, LARGE SUBUNIT"/>
    <property type="match status" value="1"/>
</dbReference>
<dbReference type="EMBL" id="LYOS01000001">
    <property type="protein sequence ID" value="OFV68811.1"/>
    <property type="molecule type" value="Genomic_DNA"/>
</dbReference>
<proteinExistence type="inferred from homology"/>
<evidence type="ECO:0000256" key="4">
    <source>
        <dbReference type="ARBA" id="ARBA00022723"/>
    </source>
</evidence>
<keyword evidence="3" id="KW-0846">Cobalamin</keyword>
<evidence type="ECO:0000313" key="9">
    <source>
        <dbReference type="Proteomes" id="UP000186940"/>
    </source>
</evidence>
<gene>
    <name evidence="8" type="ORF">SCAL_000487</name>
</gene>
<protein>
    <submittedName>
        <fullName evidence="8">Methylmalonyl-CoA mutase subunit beta</fullName>
        <ecNumber evidence="8">5.4.99.2</ecNumber>
    </submittedName>
</protein>
<evidence type="ECO:0000256" key="6">
    <source>
        <dbReference type="ARBA" id="ARBA00023285"/>
    </source>
</evidence>
<evidence type="ECO:0000313" key="8">
    <source>
        <dbReference type="EMBL" id="OFV68811.1"/>
    </source>
</evidence>
<dbReference type="InterPro" id="IPR006159">
    <property type="entry name" value="Acid_CoA_mut_C"/>
</dbReference>
<dbReference type="InterPro" id="IPR036724">
    <property type="entry name" value="Cobalamin-bd_sf"/>
</dbReference>
<dbReference type="AlphaFoldDB" id="A0A1F2PDP2"/>
<dbReference type="STRING" id="1838285.SCAL_000487"/>
<evidence type="ECO:0000256" key="5">
    <source>
        <dbReference type="ARBA" id="ARBA00023235"/>
    </source>
</evidence>
<dbReference type="PATRIC" id="fig|1838285.3.peg.494"/>
<evidence type="ECO:0000256" key="3">
    <source>
        <dbReference type="ARBA" id="ARBA00022628"/>
    </source>
</evidence>
<keyword evidence="5 8" id="KW-0413">Isomerase</keyword>
<reference evidence="8" key="1">
    <citation type="submission" date="2016-05" db="EMBL/GenBank/DDBJ databases">
        <title>Microbial consortia oxidize butane by reversing methanogenesis.</title>
        <authorList>
            <person name="Laso-Perez R."/>
            <person name="Richter M."/>
            <person name="Wegener G."/>
            <person name="Musat F."/>
        </authorList>
    </citation>
    <scope>NUCLEOTIDE SEQUENCE [LARGE SCALE GENOMIC DNA]</scope>
    <source>
        <strain evidence="8">BOX2</strain>
    </source>
</reference>
<name>A0A1F2PDP2_9EURY</name>
<keyword evidence="6" id="KW-0170">Cobalt</keyword>
<dbReference type="NCBIfam" id="TIGR00640">
    <property type="entry name" value="acid_CoA_mut_C"/>
    <property type="match status" value="1"/>
</dbReference>
<dbReference type="GO" id="GO:0031419">
    <property type="term" value="F:cobalamin binding"/>
    <property type="evidence" value="ECO:0007669"/>
    <property type="project" value="UniProtKB-KW"/>
</dbReference>
<keyword evidence="4" id="KW-0479">Metal-binding</keyword>
<sequence>MSKPGVDGHWRGIVTVSRGLRDAGMEVIFGGFQSIEEIVEAAIEEDVDVIGLSIHSQAHISWTERIVSIMKEKGIFDDVLLIIGGVIPTLDHDRLKEIGAGEVFGPGTPIREIVDYIKANVKRAKAAA</sequence>
<comment type="caution">
    <text evidence="8">The sequence shown here is derived from an EMBL/GenBank/DDBJ whole genome shotgun (WGS) entry which is preliminary data.</text>
</comment>
<feature type="domain" description="B12-binding" evidence="7">
    <location>
        <begin position="1"/>
        <end position="124"/>
    </location>
</feature>
<dbReference type="GO" id="GO:0004494">
    <property type="term" value="F:methylmalonyl-CoA mutase activity"/>
    <property type="evidence" value="ECO:0007669"/>
    <property type="project" value="UniProtKB-EC"/>
</dbReference>
<comment type="cofactor">
    <cofactor evidence="1">
        <name>adenosylcob(III)alamin</name>
        <dbReference type="ChEBI" id="CHEBI:18408"/>
    </cofactor>
</comment>
<dbReference type="PROSITE" id="PS51332">
    <property type="entry name" value="B12_BINDING"/>
    <property type="match status" value="1"/>
</dbReference>
<dbReference type="Pfam" id="PF02310">
    <property type="entry name" value="B12-binding"/>
    <property type="match status" value="1"/>
</dbReference>
<dbReference type="EC" id="5.4.99.2" evidence="8"/>
<keyword evidence="9" id="KW-1185">Reference proteome</keyword>
<dbReference type="InterPro" id="IPR006158">
    <property type="entry name" value="Cobalamin-bd"/>
</dbReference>
<evidence type="ECO:0000256" key="1">
    <source>
        <dbReference type="ARBA" id="ARBA00001922"/>
    </source>
</evidence>
<evidence type="ECO:0000259" key="7">
    <source>
        <dbReference type="PROSITE" id="PS51332"/>
    </source>
</evidence>
<dbReference type="Gene3D" id="3.40.50.280">
    <property type="entry name" value="Cobalamin-binding domain"/>
    <property type="match status" value="1"/>
</dbReference>
<dbReference type="GO" id="GO:0046872">
    <property type="term" value="F:metal ion binding"/>
    <property type="evidence" value="ECO:0007669"/>
    <property type="project" value="UniProtKB-KW"/>
</dbReference>
<dbReference type="Proteomes" id="UP000186940">
    <property type="component" value="Unassembled WGS sequence"/>
</dbReference>